<feature type="chain" id="PRO_5005644362" evidence="2">
    <location>
        <begin position="22"/>
        <end position="499"/>
    </location>
</feature>
<comment type="caution">
    <text evidence="3">The sequence shown here is derived from an EMBL/GenBank/DDBJ whole genome shotgun (WGS) entry which is preliminary data.</text>
</comment>
<protein>
    <submittedName>
        <fullName evidence="3">Phosphate-selective porin</fullName>
    </submittedName>
</protein>
<reference evidence="3 4" key="1">
    <citation type="journal article" date="2013" name="BMC Microbiol.">
        <title>Identification of the type II cytochrome c maturation pathway in anammox bacteria by comparative genomics.</title>
        <authorList>
            <person name="Ferousi C."/>
            <person name="Speth D.R."/>
            <person name="Reimann J."/>
            <person name="Op den Camp H.J."/>
            <person name="Allen J.W."/>
            <person name="Keltjens J.T."/>
            <person name="Jetten M.S."/>
        </authorList>
    </citation>
    <scope>NUCLEOTIDE SEQUENCE [LARGE SCALE GENOMIC DNA]</scope>
    <source>
        <strain evidence="3">RU1</strain>
    </source>
</reference>
<evidence type="ECO:0000313" key="3">
    <source>
        <dbReference type="EMBL" id="KKO20499.1"/>
    </source>
</evidence>
<keyword evidence="1" id="KW-0175">Coiled coil</keyword>
<evidence type="ECO:0000313" key="4">
    <source>
        <dbReference type="Proteomes" id="UP000034954"/>
    </source>
</evidence>
<dbReference type="Proteomes" id="UP000034954">
    <property type="component" value="Unassembled WGS sequence"/>
</dbReference>
<evidence type="ECO:0000256" key="1">
    <source>
        <dbReference type="SAM" id="Coils"/>
    </source>
</evidence>
<accession>A0A0M2V1A3</accession>
<organism evidence="3 4">
    <name type="scientific">Candidatus Brocadia fulgida</name>
    <dbReference type="NCBI Taxonomy" id="380242"/>
    <lineage>
        <taxon>Bacteria</taxon>
        <taxon>Pseudomonadati</taxon>
        <taxon>Planctomycetota</taxon>
        <taxon>Candidatus Brocadiia</taxon>
        <taxon>Candidatus Brocadiales</taxon>
        <taxon>Candidatus Brocadiaceae</taxon>
        <taxon>Candidatus Brocadia</taxon>
    </lineage>
</organism>
<keyword evidence="4" id="KW-1185">Reference proteome</keyword>
<feature type="signal peptide" evidence="2">
    <location>
        <begin position="1"/>
        <end position="21"/>
    </location>
</feature>
<proteinExistence type="predicted"/>
<dbReference type="InterPro" id="IPR023614">
    <property type="entry name" value="Porin_dom_sf"/>
</dbReference>
<dbReference type="SUPFAM" id="SSF56935">
    <property type="entry name" value="Porins"/>
    <property type="match status" value="1"/>
</dbReference>
<dbReference type="EMBL" id="LAQJ01000099">
    <property type="protein sequence ID" value="KKO20499.1"/>
    <property type="molecule type" value="Genomic_DNA"/>
</dbReference>
<sequence length="499" mass="57300">MRSKGFCYGLSLAIAFCAVYADNVAQNARAQDVVQSQGTSEGGMDDLKRQLKQMEEAFLVQQKMMKQMEAMALSQQEQIKELKNHIESISERPVAVAKEEIKKEVKQEMKQEVHQEVGNYLASNEAREKLGLGLPGKNEPVNGYYLPDKAKASIGFQTRDGKYSLNVGFRFQTRFTYKDKDEDFDEGDITDIDVRRARLCFGGNIYSKDLFYNVEIDADSFDVNLRDYYIWWTPAAAEEALSIKGGYFKVPANRQWNSSGFSLLLQDRSIASDNFKQDRDYGLDIFGKPFDGHMEYHAAVFRGAGQNPSKAFGRDENVDNELMYVLTARYYPFGWYQSYNLATGWDETDLKYEEQLKAVIGASFVYNAKEKDKKLDDTNSAIGNVDLGMRYRGFTWDSEYYIRENDPEGDGDTITSDGFYTQAGYFVLPKKLELAARYSVLDPNEDVRDDVQTEYTVGINYYFRGHRQQIQADVGHFVTETTETDKNENRIRLQYQMIF</sequence>
<dbReference type="Gene3D" id="2.40.160.10">
    <property type="entry name" value="Porin"/>
    <property type="match status" value="1"/>
</dbReference>
<keyword evidence="2" id="KW-0732">Signal</keyword>
<gene>
    <name evidence="3" type="ORF">BROFUL_00786</name>
</gene>
<name>A0A0M2V1A3_9BACT</name>
<feature type="coiled-coil region" evidence="1">
    <location>
        <begin position="44"/>
        <end position="92"/>
    </location>
</feature>
<dbReference type="AlphaFoldDB" id="A0A0M2V1A3"/>
<evidence type="ECO:0000256" key="2">
    <source>
        <dbReference type="SAM" id="SignalP"/>
    </source>
</evidence>